<feature type="domain" description="Kinesin motor" evidence="7">
    <location>
        <begin position="28"/>
        <end position="369"/>
    </location>
</feature>
<reference evidence="9" key="1">
    <citation type="submission" date="2025-08" db="UniProtKB">
        <authorList>
            <consortium name="RefSeq"/>
        </authorList>
    </citation>
    <scope>IDENTIFICATION</scope>
</reference>
<keyword evidence="2 3" id="KW-0067">ATP-binding</keyword>
<dbReference type="GO" id="GO:0005874">
    <property type="term" value="C:microtubule"/>
    <property type="evidence" value="ECO:0007669"/>
    <property type="project" value="UniProtKB-KW"/>
</dbReference>
<keyword evidence="5" id="KW-0175">Coiled coil</keyword>
<gene>
    <name evidence="9" type="primary">LOC34618728</name>
</gene>
<dbReference type="GO" id="GO:0008017">
    <property type="term" value="F:microtubule binding"/>
    <property type="evidence" value="ECO:0007669"/>
    <property type="project" value="InterPro"/>
</dbReference>
<dbReference type="PANTHER" id="PTHR47968">
    <property type="entry name" value="CENTROMERE PROTEIN E"/>
    <property type="match status" value="1"/>
</dbReference>
<dbReference type="SUPFAM" id="SSF52540">
    <property type="entry name" value="P-loop containing nucleoside triphosphate hydrolases"/>
    <property type="match status" value="1"/>
</dbReference>
<feature type="region of interest" description="Disordered" evidence="6">
    <location>
        <begin position="766"/>
        <end position="791"/>
    </location>
</feature>
<dbReference type="SMART" id="SM00129">
    <property type="entry name" value="KISc"/>
    <property type="match status" value="1"/>
</dbReference>
<evidence type="ECO:0000256" key="5">
    <source>
        <dbReference type="SAM" id="Coils"/>
    </source>
</evidence>
<feature type="region of interest" description="Disordered" evidence="6">
    <location>
        <begin position="807"/>
        <end position="842"/>
    </location>
</feature>
<organism evidence="8 9">
    <name type="scientific">Cyclospora cayetanensis</name>
    <dbReference type="NCBI Taxonomy" id="88456"/>
    <lineage>
        <taxon>Eukaryota</taxon>
        <taxon>Sar</taxon>
        <taxon>Alveolata</taxon>
        <taxon>Apicomplexa</taxon>
        <taxon>Conoidasida</taxon>
        <taxon>Coccidia</taxon>
        <taxon>Eucoccidiorida</taxon>
        <taxon>Eimeriorina</taxon>
        <taxon>Eimeriidae</taxon>
        <taxon>Cyclospora</taxon>
    </lineage>
</organism>
<evidence type="ECO:0000256" key="1">
    <source>
        <dbReference type="ARBA" id="ARBA00022741"/>
    </source>
</evidence>
<dbReference type="GeneID" id="34618728"/>
<keyword evidence="1 3" id="KW-0547">Nucleotide-binding</keyword>
<dbReference type="Pfam" id="PF00225">
    <property type="entry name" value="Kinesin"/>
    <property type="match status" value="1"/>
</dbReference>
<keyword evidence="4" id="KW-0493">Microtubule</keyword>
<dbReference type="OrthoDB" id="3176171at2759"/>
<comment type="similarity">
    <text evidence="3 4">Belongs to the TRAFAC class myosin-kinesin ATPase superfamily. Kinesin family.</text>
</comment>
<dbReference type="Gene3D" id="3.40.850.10">
    <property type="entry name" value="Kinesin motor domain"/>
    <property type="match status" value="1"/>
</dbReference>
<feature type="binding site" evidence="3">
    <location>
        <begin position="115"/>
        <end position="122"/>
    </location>
    <ligand>
        <name>ATP</name>
        <dbReference type="ChEBI" id="CHEBI:30616"/>
    </ligand>
</feature>
<dbReference type="GO" id="GO:0007018">
    <property type="term" value="P:microtubule-based movement"/>
    <property type="evidence" value="ECO:0007669"/>
    <property type="project" value="InterPro"/>
</dbReference>
<dbReference type="InterPro" id="IPR001752">
    <property type="entry name" value="Kinesin_motor_dom"/>
</dbReference>
<proteinExistence type="inferred from homology"/>
<accession>A0A6P5WE15</accession>
<dbReference type="InterPro" id="IPR027417">
    <property type="entry name" value="P-loop_NTPase"/>
</dbReference>
<protein>
    <recommendedName>
        <fullName evidence="4">Kinesin-like protein</fullName>
    </recommendedName>
</protein>
<keyword evidence="8" id="KW-1185">Reference proteome</keyword>
<evidence type="ECO:0000259" key="7">
    <source>
        <dbReference type="PROSITE" id="PS50067"/>
    </source>
</evidence>
<dbReference type="GO" id="GO:0005524">
    <property type="term" value="F:ATP binding"/>
    <property type="evidence" value="ECO:0007669"/>
    <property type="project" value="UniProtKB-UniRule"/>
</dbReference>
<evidence type="ECO:0000313" key="8">
    <source>
        <dbReference type="Proteomes" id="UP000515125"/>
    </source>
</evidence>
<feature type="compositionally biased region" description="Polar residues" evidence="6">
    <location>
        <begin position="766"/>
        <end position="781"/>
    </location>
</feature>
<dbReference type="InterPro" id="IPR027640">
    <property type="entry name" value="Kinesin-like_fam"/>
</dbReference>
<dbReference type="Proteomes" id="UP000515125">
    <property type="component" value="Unplaced"/>
</dbReference>
<dbReference type="Pfam" id="PF23735">
    <property type="entry name" value="KIF9"/>
    <property type="match status" value="1"/>
</dbReference>
<dbReference type="PANTHER" id="PTHR47968:SF67">
    <property type="entry name" value="KINESIN MOTOR DOMAIN-CONTAINING PROTEIN"/>
    <property type="match status" value="1"/>
</dbReference>
<feature type="coiled-coil region" evidence="5">
    <location>
        <begin position="371"/>
        <end position="405"/>
    </location>
</feature>
<evidence type="ECO:0000256" key="2">
    <source>
        <dbReference type="ARBA" id="ARBA00022840"/>
    </source>
</evidence>
<evidence type="ECO:0000313" key="9">
    <source>
        <dbReference type="RefSeq" id="XP_022589941.2"/>
    </source>
</evidence>
<dbReference type="RefSeq" id="XP_022589941.2">
    <property type="nucleotide sequence ID" value="XM_022732046.2"/>
</dbReference>
<dbReference type="PROSITE" id="PS00411">
    <property type="entry name" value="KINESIN_MOTOR_1"/>
    <property type="match status" value="1"/>
</dbReference>
<dbReference type="PRINTS" id="PR00380">
    <property type="entry name" value="KINESINHEAVY"/>
</dbReference>
<dbReference type="AlphaFoldDB" id="A0A6P5WE15"/>
<dbReference type="GO" id="GO:0003777">
    <property type="term" value="F:microtubule motor activity"/>
    <property type="evidence" value="ECO:0007669"/>
    <property type="project" value="InterPro"/>
</dbReference>
<evidence type="ECO:0000256" key="6">
    <source>
        <dbReference type="SAM" id="MobiDB-lite"/>
    </source>
</evidence>
<dbReference type="PROSITE" id="PS50067">
    <property type="entry name" value="KINESIN_MOTOR_2"/>
    <property type="match status" value="1"/>
</dbReference>
<sequence length="911" mass="100737">MASAMDESSGSGENRYVLPPGDITSASNIQIYLRMRPMVGSCKWHRVAGKDGRTFITNLPRDDEAPLNNSKAEYKFRFDGIFDQDATQEDVFQGAALPVVDDALRGINGTIFAYGQTGTGKTYTITGGAEAYELRGIIPRALARVFEFSSSCSTAEFSLAISYLEIYQDRGYDLLVKTETGSKNLEDLRRVYAVADDSDHVFLRGLSVNPIRTEEEALSLLFVGDANRIIAETPLNDCSTRSHCIFTIWIASKEHGGRSTKKAKLHLVDLAGSERVKQSGTRPGDCVFQEACSINLSLHYLEQVIVALRQKAAGQATHVPYRNSLMTSVLKDSLGGNCKTCMIATVALELYAINETISTCRFAQAVSQIKNVAAVNEEEETSALIERLQRENERLRGQLQLVAAVNEEQGELDEQAKDRCRDSVERFLRATGDDLDLPVSAARDLRLADFCFRILRDKFNKITHQGDEGRCRRRDCLEALQRLQLHVEQRDAEIALLLGIMHQSSESSARCQASDPLRAMTRAAVEAAVRGPQHDSTANAAGMPWLTGAEAIALLKNRGRAFEILRRSARKTEFLEADSQRLHNLYADAKKHGEAAVRAKEKIAKARTNLEKIRIRKCMQATGAPLLPEDDTPEETELLQEVASWRDEYIKNTDALGAAKRELKRVHMTIERSRQQLQEDFEDWFNVIASKYIERLGCSVQQEDCCKLGRAQNTDGTEGFNPCTSHQKHGHTVEDPYLGNFTTIAPPAITPLLTHSAGYPWVVDNTQNQRSTTPRMPSSTDRPSEHTSKEPLTATVIPSKVHSISQQSNSCTSVIPSDHPIHSCPNESPDYSDDDEPKVAPLPNPCPSVFGKNSLALNAAYSELSAVNCISPPNLSEVLQTRTHVAGVIYTGNPSADADIKAFYEAFRPGT</sequence>
<keyword evidence="3 4" id="KW-0505">Motor protein</keyword>
<dbReference type="InterPro" id="IPR019821">
    <property type="entry name" value="Kinesin_motor_CS"/>
</dbReference>
<evidence type="ECO:0000256" key="4">
    <source>
        <dbReference type="RuleBase" id="RU000394"/>
    </source>
</evidence>
<evidence type="ECO:0000256" key="3">
    <source>
        <dbReference type="PROSITE-ProRule" id="PRU00283"/>
    </source>
</evidence>
<dbReference type="InterPro" id="IPR056524">
    <property type="entry name" value="KIF6/9_C"/>
</dbReference>
<name>A0A6P5WE15_9EIME</name>
<dbReference type="InterPro" id="IPR036961">
    <property type="entry name" value="Kinesin_motor_dom_sf"/>
</dbReference>